<dbReference type="InterPro" id="IPR033116">
    <property type="entry name" value="TRYPSIN_SER"/>
</dbReference>
<evidence type="ECO:0000256" key="4">
    <source>
        <dbReference type="SAM" id="SignalP"/>
    </source>
</evidence>
<dbReference type="GO" id="GO:0004252">
    <property type="term" value="F:serine-type endopeptidase activity"/>
    <property type="evidence" value="ECO:0007669"/>
    <property type="project" value="InterPro"/>
</dbReference>
<keyword evidence="3" id="KW-0378">Hydrolase</keyword>
<feature type="chain" id="PRO_5004259217" evidence="4">
    <location>
        <begin position="23"/>
        <end position="396"/>
    </location>
</feature>
<evidence type="ECO:0000256" key="1">
    <source>
        <dbReference type="ARBA" id="ARBA00023157"/>
    </source>
</evidence>
<keyword evidence="3" id="KW-0720">Serine protease</keyword>
<gene>
    <name evidence="6" type="primary">ser1</name>
</gene>
<keyword evidence="3" id="KW-0645">Protease</keyword>
<dbReference type="InterPro" id="IPR001254">
    <property type="entry name" value="Trypsin_dom"/>
</dbReference>
<dbReference type="Gene3D" id="2.40.10.10">
    <property type="entry name" value="Trypsin-like serine proteases"/>
    <property type="match status" value="1"/>
</dbReference>
<dbReference type="EMBL" id="AY714229">
    <property type="protein sequence ID" value="AAV87529.1"/>
    <property type="molecule type" value="mRNA"/>
</dbReference>
<feature type="signal peptide" evidence="4">
    <location>
        <begin position="1"/>
        <end position="22"/>
    </location>
</feature>
<keyword evidence="1" id="KW-1015">Disulfide bond</keyword>
<dbReference type="PANTHER" id="PTHR24256">
    <property type="entry name" value="TRYPTASE-RELATED"/>
    <property type="match status" value="1"/>
</dbReference>
<dbReference type="AlphaFoldDB" id="Q5MNP8"/>
<dbReference type="PROSITE" id="PS50240">
    <property type="entry name" value="TRYPSIN_DOM"/>
    <property type="match status" value="1"/>
</dbReference>
<dbReference type="InterPro" id="IPR051487">
    <property type="entry name" value="Ser/Thr_Proteases_Immune/Dev"/>
</dbReference>
<feature type="domain" description="Peptidase S1" evidence="5">
    <location>
        <begin position="56"/>
        <end position="334"/>
    </location>
</feature>
<dbReference type="Pfam" id="PF00089">
    <property type="entry name" value="Trypsin"/>
    <property type="match status" value="1"/>
</dbReference>
<dbReference type="InterPro" id="IPR018114">
    <property type="entry name" value="TRYPSIN_HIS"/>
</dbReference>
<evidence type="ECO:0000313" key="6">
    <source>
        <dbReference type="EMBL" id="AAV87529.1"/>
    </source>
</evidence>
<organism evidence="6">
    <name type="scientific">Meloidogyne incognita</name>
    <name type="common">Southern root-knot nematode worm</name>
    <name type="synonym">Oxyuris incognita</name>
    <dbReference type="NCBI Taxonomy" id="6306"/>
    <lineage>
        <taxon>Eukaryota</taxon>
        <taxon>Metazoa</taxon>
        <taxon>Ecdysozoa</taxon>
        <taxon>Nematoda</taxon>
        <taxon>Chromadorea</taxon>
        <taxon>Rhabditida</taxon>
        <taxon>Tylenchina</taxon>
        <taxon>Tylenchomorpha</taxon>
        <taxon>Tylenchoidea</taxon>
        <taxon>Meloidogynidae</taxon>
        <taxon>Meloidogyninae</taxon>
        <taxon>Meloidogyne</taxon>
        <taxon>Meloidogyne incognita group</taxon>
    </lineage>
</organism>
<dbReference type="GO" id="GO:0006508">
    <property type="term" value="P:proteolysis"/>
    <property type="evidence" value="ECO:0007669"/>
    <property type="project" value="UniProtKB-KW"/>
</dbReference>
<evidence type="ECO:0000259" key="5">
    <source>
        <dbReference type="PROSITE" id="PS50240"/>
    </source>
</evidence>
<dbReference type="PROSITE" id="PS00134">
    <property type="entry name" value="TRYPSIN_HIS"/>
    <property type="match status" value="1"/>
</dbReference>
<protein>
    <submittedName>
        <fullName evidence="6">Chymotrypsin-like serine proteinase</fullName>
    </submittedName>
</protein>
<dbReference type="InterPro" id="IPR043504">
    <property type="entry name" value="Peptidase_S1_PA_chymotrypsin"/>
</dbReference>
<dbReference type="PROSITE" id="PS00135">
    <property type="entry name" value="TRYPSIN_SER"/>
    <property type="match status" value="1"/>
</dbReference>
<dbReference type="InterPro" id="IPR009003">
    <property type="entry name" value="Peptidase_S1_PA"/>
</dbReference>
<dbReference type="SUPFAM" id="SSF50494">
    <property type="entry name" value="Trypsin-like serine proteases"/>
    <property type="match status" value="1"/>
</dbReference>
<reference evidence="6" key="2">
    <citation type="journal article" date="2005" name="Exp. Parasitol.">
        <title>Isolation and characterization of a cDNA encoding a serine proteinase from the root-knot nematode Meloidogyne incognita.</title>
        <authorList>
            <person name="Fragoso R.d.a. .R."/>
            <person name="Batista J.A."/>
            <person name="Neto O.B."/>
            <person name="Grossi de Sa M.F."/>
        </authorList>
    </citation>
    <scope>NUCLEOTIDE SEQUENCE</scope>
</reference>
<accession>Q5MNP8</accession>
<sequence length="396" mass="43746">MKVKFVSLLLILFLCSLSGVVCEKNIKDDEAIFSSCLKQCGVAPELFPKSTVSFRAYGGTPTNINLTPFVALLVGTVSECQINTKCTAVIISKNFLLSAAHCIQYAIKPDNNCFIGPEEGELVDFRPNEITIFTGISNLDNASTGHASQVKKISRLSRYYKTKNNSNNTRSFSDLALIELYNELNISLNTRPICIPNNFNETFGNPVYFSGFGKSRSLLNDRPPAVGDKLHFSGQLHTVQLSFSSPELCHTLGTPSNENYDICAGRKDAGISKGDSGGPLVHYENSRAFLVGISSTASAPADKNLTQQALNKDEYPDSFVRVSRHCQWLKDVSKVECIPFGLQLPEECRERALRILKSNKNKHGHKIDVGASLTNEKTQVKEEDKSIFQRFLNLFG</sequence>
<keyword evidence="4" id="KW-0732">Signal</keyword>
<proteinExistence type="evidence at transcript level"/>
<evidence type="ECO:0000256" key="3">
    <source>
        <dbReference type="RuleBase" id="RU363034"/>
    </source>
</evidence>
<evidence type="ECO:0000256" key="2">
    <source>
        <dbReference type="ARBA" id="ARBA00024195"/>
    </source>
</evidence>
<name>Q5MNP8_MELIC</name>
<dbReference type="SMART" id="SM00020">
    <property type="entry name" value="Tryp_SPc"/>
    <property type="match status" value="1"/>
</dbReference>
<dbReference type="InterPro" id="IPR001314">
    <property type="entry name" value="Peptidase_S1A"/>
</dbReference>
<reference evidence="6" key="1">
    <citation type="submission" date="2004-08" db="EMBL/GenBank/DDBJ databases">
        <authorList>
            <person name="Fragoso R.R."/>
            <person name="Batista J.A.N."/>
            <person name="Grossi de Sa M.F."/>
        </authorList>
    </citation>
    <scope>NUCLEOTIDE SEQUENCE</scope>
</reference>
<comment type="similarity">
    <text evidence="2">Belongs to the peptidase S1 family. CLIP subfamily.</text>
</comment>
<dbReference type="PRINTS" id="PR00722">
    <property type="entry name" value="CHYMOTRYPSIN"/>
</dbReference>